<dbReference type="Pfam" id="PF11070">
    <property type="entry name" value="DUF2871"/>
    <property type="match status" value="1"/>
</dbReference>
<protein>
    <submittedName>
        <fullName evidence="2">DUF2871 domain-containing protein</fullName>
    </submittedName>
</protein>
<keyword evidence="1" id="KW-1133">Transmembrane helix</keyword>
<dbReference type="Proteomes" id="UP001203136">
    <property type="component" value="Unassembled WGS sequence"/>
</dbReference>
<feature type="transmembrane region" description="Helical" evidence="1">
    <location>
        <begin position="5"/>
        <end position="23"/>
    </location>
</feature>
<keyword evidence="1" id="KW-0812">Transmembrane</keyword>
<feature type="transmembrane region" description="Helical" evidence="1">
    <location>
        <begin position="71"/>
        <end position="90"/>
    </location>
</feature>
<evidence type="ECO:0000313" key="3">
    <source>
        <dbReference type="Proteomes" id="UP001203136"/>
    </source>
</evidence>
<dbReference type="EMBL" id="JAINVB010000001">
    <property type="protein sequence ID" value="MCK0084714.1"/>
    <property type="molecule type" value="Genomic_DNA"/>
</dbReference>
<evidence type="ECO:0000256" key="1">
    <source>
        <dbReference type="SAM" id="Phobius"/>
    </source>
</evidence>
<dbReference type="AlphaFoldDB" id="A0AAW5EZU5"/>
<dbReference type="InterPro" id="IPR021299">
    <property type="entry name" value="DUF2871"/>
</dbReference>
<gene>
    <name evidence="2" type="ORF">K5I21_02230</name>
</gene>
<keyword evidence="1" id="KW-0472">Membrane</keyword>
<feature type="transmembrane region" description="Helical" evidence="1">
    <location>
        <begin position="110"/>
        <end position="130"/>
    </location>
</feature>
<reference evidence="2" key="1">
    <citation type="journal article" date="2022" name="Cell Host Microbe">
        <title>Colonization of the live biotherapeutic product VE303 and modulation of the microbiota and metabolites in healthy volunteers.</title>
        <authorList>
            <person name="Dsouza M."/>
            <person name="Menon R."/>
            <person name="Crossette E."/>
            <person name="Bhattarai S.K."/>
            <person name="Schneider J."/>
            <person name="Kim Y.G."/>
            <person name="Reddy S."/>
            <person name="Caballero S."/>
            <person name="Felix C."/>
            <person name="Cornacchione L."/>
            <person name="Hendrickson J."/>
            <person name="Watson A.R."/>
            <person name="Minot S.S."/>
            <person name="Greenfield N."/>
            <person name="Schopf L."/>
            <person name="Szabady R."/>
            <person name="Patarroyo J."/>
            <person name="Smith W."/>
            <person name="Harrison P."/>
            <person name="Kuijper E.J."/>
            <person name="Kelly C.P."/>
            <person name="Olle B."/>
            <person name="Bobilev D."/>
            <person name="Silber J.L."/>
            <person name="Bucci V."/>
            <person name="Roberts B."/>
            <person name="Faith J."/>
            <person name="Norman J.M."/>
        </authorList>
    </citation>
    <scope>NUCLEOTIDE SEQUENCE</scope>
    <source>
        <strain evidence="2">VE303-04</strain>
    </source>
</reference>
<dbReference type="RefSeq" id="WP_024738899.1">
    <property type="nucleotide sequence ID" value="NZ_JADMOJ010000089.1"/>
</dbReference>
<evidence type="ECO:0000313" key="2">
    <source>
        <dbReference type="EMBL" id="MCK0084714.1"/>
    </source>
</evidence>
<name>A0AAW5EZU5_CLOSY</name>
<accession>A0AAW5EZU5</accession>
<feature type="transmembrane region" description="Helical" evidence="1">
    <location>
        <begin position="43"/>
        <end position="59"/>
    </location>
</feature>
<proteinExistence type="predicted"/>
<comment type="caution">
    <text evidence="2">The sequence shown here is derived from an EMBL/GenBank/DDBJ whole genome shotgun (WGS) entry which is preliminary data.</text>
</comment>
<sequence>MEKRYADAAIFYAATAMVFGVFYREFTKFNGFTGKTNLSVMHTHYFLLGMFFFLILMLLEKNFRFSGGEKIGIILTVYHIGLNVTALGFLLRGLTQVWGTELSRGMDASISGLSGVGHIMLGISMILLLLKIRKKTVLEKK</sequence>
<organism evidence="2 3">
    <name type="scientific">Clostridium symbiosum</name>
    <name type="common">Bacteroides symbiosus</name>
    <dbReference type="NCBI Taxonomy" id="1512"/>
    <lineage>
        <taxon>Bacteria</taxon>
        <taxon>Bacillati</taxon>
        <taxon>Bacillota</taxon>
        <taxon>Clostridia</taxon>
        <taxon>Lachnospirales</taxon>
        <taxon>Lachnospiraceae</taxon>
        <taxon>Otoolea</taxon>
    </lineage>
</organism>